<dbReference type="EMBL" id="CYRY02042585">
    <property type="protein sequence ID" value="VCX35046.1"/>
    <property type="molecule type" value="Genomic_DNA"/>
</dbReference>
<dbReference type="AlphaFoldDB" id="A0A9X9M488"/>
<reference evidence="1 2" key="1">
    <citation type="submission" date="2018-10" db="EMBL/GenBank/DDBJ databases">
        <authorList>
            <person name="Ekblom R."/>
            <person name="Jareborg N."/>
        </authorList>
    </citation>
    <scope>NUCLEOTIDE SEQUENCE [LARGE SCALE GENOMIC DNA]</scope>
    <source>
        <tissue evidence="1">Muscle</tissue>
    </source>
</reference>
<gene>
    <name evidence="1" type="ORF">BN2614_LOCUS2</name>
</gene>
<evidence type="ECO:0000313" key="1">
    <source>
        <dbReference type="EMBL" id="VCX35046.1"/>
    </source>
</evidence>
<sequence>MEPDHMPRHRDYCVRSACTWTEGDL</sequence>
<keyword evidence="2" id="KW-1185">Reference proteome</keyword>
<protein>
    <submittedName>
        <fullName evidence="1">Uncharacterized protein</fullName>
    </submittedName>
</protein>
<organism evidence="1 2">
    <name type="scientific">Gulo gulo</name>
    <name type="common">Wolverine</name>
    <name type="synonym">Gluton</name>
    <dbReference type="NCBI Taxonomy" id="48420"/>
    <lineage>
        <taxon>Eukaryota</taxon>
        <taxon>Metazoa</taxon>
        <taxon>Chordata</taxon>
        <taxon>Craniata</taxon>
        <taxon>Vertebrata</taxon>
        <taxon>Euteleostomi</taxon>
        <taxon>Mammalia</taxon>
        <taxon>Eutheria</taxon>
        <taxon>Laurasiatheria</taxon>
        <taxon>Carnivora</taxon>
        <taxon>Caniformia</taxon>
        <taxon>Musteloidea</taxon>
        <taxon>Mustelidae</taxon>
        <taxon>Guloninae</taxon>
        <taxon>Gulo</taxon>
    </lineage>
</organism>
<name>A0A9X9M488_GULGU</name>
<evidence type="ECO:0000313" key="2">
    <source>
        <dbReference type="Proteomes" id="UP000269945"/>
    </source>
</evidence>
<accession>A0A9X9M488</accession>
<dbReference type="Proteomes" id="UP000269945">
    <property type="component" value="Unassembled WGS sequence"/>
</dbReference>
<proteinExistence type="predicted"/>
<comment type="caution">
    <text evidence="1">The sequence shown here is derived from an EMBL/GenBank/DDBJ whole genome shotgun (WGS) entry which is preliminary data.</text>
</comment>